<keyword evidence="3" id="KW-1133">Transmembrane helix</keyword>
<feature type="transmembrane region" description="Helical" evidence="3">
    <location>
        <begin position="173"/>
        <end position="193"/>
    </location>
</feature>
<gene>
    <name evidence="5" type="ORF">ACFFJ6_12735</name>
</gene>
<feature type="domain" description="GGDEF" evidence="4">
    <location>
        <begin position="248"/>
        <end position="378"/>
    </location>
</feature>
<sequence>MTATAAFPGISPASADSAKTLAMRAKRMKQRRQMFDLVAVSYLIDTLLLLIYAYAGTISFGTVPAYFACALVLTGGNILLSEAGFHDRFKDHYLVVPTVAVNMAVMLGFSFWVPQAAFLFLGSLFIVFSLASVRASPGQSLLCWGAMTAALAGLFLFTDRPFAMPHGSISERLATLLVLVLTIGRCIFIGMYSSKLRETLYKRGAELRDAYQRIEELAELDELTGTFNRRCIMRMLNEEIDRAERSGAPLSLALIDLDWFKRINDGFGHPIGDEVLRTFAITIFANIRSFDRFGRYGGEEFLLLLPNTASEEAEAMLERLREIVAELDWTAFSSGMKVTLSAGVATTATAESADTVLTRADSALYTAKEMGRNRIFAI</sequence>
<dbReference type="InterPro" id="IPR043128">
    <property type="entry name" value="Rev_trsase/Diguanyl_cyclase"/>
</dbReference>
<dbReference type="NCBIfam" id="TIGR00254">
    <property type="entry name" value="GGDEF"/>
    <property type="match status" value="1"/>
</dbReference>
<comment type="catalytic activity">
    <reaction evidence="2">
        <text>2 GTP = 3',3'-c-di-GMP + 2 diphosphate</text>
        <dbReference type="Rhea" id="RHEA:24898"/>
        <dbReference type="ChEBI" id="CHEBI:33019"/>
        <dbReference type="ChEBI" id="CHEBI:37565"/>
        <dbReference type="ChEBI" id="CHEBI:58805"/>
        <dbReference type="EC" id="2.7.7.65"/>
    </reaction>
</comment>
<keyword evidence="3" id="KW-0472">Membrane</keyword>
<evidence type="ECO:0000256" key="1">
    <source>
        <dbReference type="ARBA" id="ARBA00012528"/>
    </source>
</evidence>
<name>A0ABV6ET93_9BRAD</name>
<dbReference type="EC" id="2.7.7.65" evidence="1"/>
<dbReference type="PANTHER" id="PTHR45138:SF9">
    <property type="entry name" value="DIGUANYLATE CYCLASE DGCM-RELATED"/>
    <property type="match status" value="1"/>
</dbReference>
<feature type="transmembrane region" description="Helical" evidence="3">
    <location>
        <begin position="117"/>
        <end position="134"/>
    </location>
</feature>
<keyword evidence="3" id="KW-0812">Transmembrane</keyword>
<reference evidence="5 6" key="1">
    <citation type="submission" date="2024-09" db="EMBL/GenBank/DDBJ databases">
        <authorList>
            <person name="Sun Q."/>
            <person name="Mori K."/>
        </authorList>
    </citation>
    <scope>NUCLEOTIDE SEQUENCE [LARGE SCALE GENOMIC DNA]</scope>
    <source>
        <strain evidence="5 6">KCTC 23279</strain>
    </source>
</reference>
<feature type="transmembrane region" description="Helical" evidence="3">
    <location>
        <begin position="141"/>
        <end position="158"/>
    </location>
</feature>
<protein>
    <recommendedName>
        <fullName evidence="1">diguanylate cyclase</fullName>
        <ecNumber evidence="1">2.7.7.65</ecNumber>
    </recommendedName>
</protein>
<dbReference type="EMBL" id="JBHLWM010000005">
    <property type="protein sequence ID" value="MFC0241342.1"/>
    <property type="molecule type" value="Genomic_DNA"/>
</dbReference>
<evidence type="ECO:0000256" key="3">
    <source>
        <dbReference type="SAM" id="Phobius"/>
    </source>
</evidence>
<dbReference type="InterPro" id="IPR029787">
    <property type="entry name" value="Nucleotide_cyclase"/>
</dbReference>
<comment type="caution">
    <text evidence="5">The sequence shown here is derived from an EMBL/GenBank/DDBJ whole genome shotgun (WGS) entry which is preliminary data.</text>
</comment>
<dbReference type="SUPFAM" id="SSF55073">
    <property type="entry name" value="Nucleotide cyclase"/>
    <property type="match status" value="1"/>
</dbReference>
<organism evidence="5 6">
    <name type="scientific">Rhodopseudomonas telluris</name>
    <dbReference type="NCBI Taxonomy" id="644215"/>
    <lineage>
        <taxon>Bacteria</taxon>
        <taxon>Pseudomonadati</taxon>
        <taxon>Pseudomonadota</taxon>
        <taxon>Alphaproteobacteria</taxon>
        <taxon>Hyphomicrobiales</taxon>
        <taxon>Nitrobacteraceae</taxon>
        <taxon>Rhodopseudomonas</taxon>
    </lineage>
</organism>
<dbReference type="CDD" id="cd01949">
    <property type="entry name" value="GGDEF"/>
    <property type="match status" value="1"/>
</dbReference>
<proteinExistence type="predicted"/>
<dbReference type="Proteomes" id="UP001589775">
    <property type="component" value="Unassembled WGS sequence"/>
</dbReference>
<accession>A0ABV6ET93</accession>
<feature type="transmembrane region" description="Helical" evidence="3">
    <location>
        <begin position="92"/>
        <end position="111"/>
    </location>
</feature>
<dbReference type="SMART" id="SM00267">
    <property type="entry name" value="GGDEF"/>
    <property type="match status" value="1"/>
</dbReference>
<evidence type="ECO:0000313" key="5">
    <source>
        <dbReference type="EMBL" id="MFC0241342.1"/>
    </source>
</evidence>
<evidence type="ECO:0000313" key="6">
    <source>
        <dbReference type="Proteomes" id="UP001589775"/>
    </source>
</evidence>
<evidence type="ECO:0000259" key="4">
    <source>
        <dbReference type="PROSITE" id="PS50887"/>
    </source>
</evidence>
<dbReference type="RefSeq" id="WP_378388202.1">
    <property type="nucleotide sequence ID" value="NZ_JBHLWM010000005.1"/>
</dbReference>
<dbReference type="Pfam" id="PF00990">
    <property type="entry name" value="GGDEF"/>
    <property type="match status" value="1"/>
</dbReference>
<dbReference type="InterPro" id="IPR050469">
    <property type="entry name" value="Diguanylate_Cyclase"/>
</dbReference>
<dbReference type="Gene3D" id="3.30.70.270">
    <property type="match status" value="1"/>
</dbReference>
<dbReference type="PANTHER" id="PTHR45138">
    <property type="entry name" value="REGULATORY COMPONENTS OF SENSORY TRANSDUCTION SYSTEM"/>
    <property type="match status" value="1"/>
</dbReference>
<dbReference type="InterPro" id="IPR000160">
    <property type="entry name" value="GGDEF_dom"/>
</dbReference>
<feature type="transmembrane region" description="Helical" evidence="3">
    <location>
        <begin position="61"/>
        <end position="80"/>
    </location>
</feature>
<feature type="transmembrane region" description="Helical" evidence="3">
    <location>
        <begin position="34"/>
        <end position="55"/>
    </location>
</feature>
<dbReference type="PROSITE" id="PS50887">
    <property type="entry name" value="GGDEF"/>
    <property type="match status" value="1"/>
</dbReference>
<keyword evidence="6" id="KW-1185">Reference proteome</keyword>
<evidence type="ECO:0000256" key="2">
    <source>
        <dbReference type="ARBA" id="ARBA00034247"/>
    </source>
</evidence>